<gene>
    <name evidence="2" type="ORF">GMARGA_LOCUS37728</name>
</gene>
<feature type="compositionally biased region" description="Polar residues" evidence="1">
    <location>
        <begin position="1"/>
        <end position="32"/>
    </location>
</feature>
<name>A0ABN7X1S4_GIGMA</name>
<feature type="region of interest" description="Disordered" evidence="1">
    <location>
        <begin position="1"/>
        <end position="34"/>
    </location>
</feature>
<keyword evidence="3" id="KW-1185">Reference proteome</keyword>
<sequence>MSLPNNINEESTLTISPEGDSSNSQQKITGQPFNPIWKHFNQVEKKGEHYLAKAQLFYFKQLPKDDEDQKLNKKQKVDIKNKKDILKYVENQELTPKGKNN</sequence>
<evidence type="ECO:0000313" key="2">
    <source>
        <dbReference type="EMBL" id="CAG8845596.1"/>
    </source>
</evidence>
<dbReference type="EMBL" id="CAJVQB010080191">
    <property type="protein sequence ID" value="CAG8845596.1"/>
    <property type="molecule type" value="Genomic_DNA"/>
</dbReference>
<reference evidence="2 3" key="1">
    <citation type="submission" date="2021-06" db="EMBL/GenBank/DDBJ databases">
        <authorList>
            <person name="Kallberg Y."/>
            <person name="Tangrot J."/>
            <person name="Rosling A."/>
        </authorList>
    </citation>
    <scope>NUCLEOTIDE SEQUENCE [LARGE SCALE GENOMIC DNA]</scope>
    <source>
        <strain evidence="2 3">120-4 pot B 10/14</strain>
    </source>
</reference>
<organism evidence="2 3">
    <name type="scientific">Gigaspora margarita</name>
    <dbReference type="NCBI Taxonomy" id="4874"/>
    <lineage>
        <taxon>Eukaryota</taxon>
        <taxon>Fungi</taxon>
        <taxon>Fungi incertae sedis</taxon>
        <taxon>Mucoromycota</taxon>
        <taxon>Glomeromycotina</taxon>
        <taxon>Glomeromycetes</taxon>
        <taxon>Diversisporales</taxon>
        <taxon>Gigasporaceae</taxon>
        <taxon>Gigaspora</taxon>
    </lineage>
</organism>
<accession>A0ABN7X1S4</accession>
<dbReference type="Proteomes" id="UP000789901">
    <property type="component" value="Unassembled WGS sequence"/>
</dbReference>
<evidence type="ECO:0000313" key="3">
    <source>
        <dbReference type="Proteomes" id="UP000789901"/>
    </source>
</evidence>
<comment type="caution">
    <text evidence="2">The sequence shown here is derived from an EMBL/GenBank/DDBJ whole genome shotgun (WGS) entry which is preliminary data.</text>
</comment>
<protein>
    <submittedName>
        <fullName evidence="2">24481_t:CDS:1</fullName>
    </submittedName>
</protein>
<evidence type="ECO:0000256" key="1">
    <source>
        <dbReference type="SAM" id="MobiDB-lite"/>
    </source>
</evidence>
<proteinExistence type="predicted"/>